<dbReference type="RefSeq" id="WP_211632680.1">
    <property type="nucleotide sequence ID" value="NZ_CP073100.1"/>
</dbReference>
<accession>A0A975J146</accession>
<dbReference type="InterPro" id="IPR029061">
    <property type="entry name" value="THDP-binding"/>
</dbReference>
<dbReference type="SUPFAM" id="SSF52518">
    <property type="entry name" value="Thiamin diphosphate-binding fold (THDP-binding)"/>
    <property type="match status" value="2"/>
</dbReference>
<dbReference type="Proteomes" id="UP000676169">
    <property type="component" value="Chromosome"/>
</dbReference>
<dbReference type="PANTHER" id="PTHR42916">
    <property type="entry name" value="2-SUCCINYL-5-ENOLPYRUVYL-6-HYDROXY-3-CYCLOHEXENE-1-CARBOXYLATE SYNTHASE"/>
    <property type="match status" value="1"/>
</dbReference>
<evidence type="ECO:0000313" key="2">
    <source>
        <dbReference type="EMBL" id="QUE52111.1"/>
    </source>
</evidence>
<evidence type="ECO:0000313" key="3">
    <source>
        <dbReference type="Proteomes" id="UP000676169"/>
    </source>
</evidence>
<dbReference type="AlphaFoldDB" id="A0A975J146"/>
<evidence type="ECO:0000259" key="1">
    <source>
        <dbReference type="Pfam" id="PF02776"/>
    </source>
</evidence>
<name>A0A975J146_9BACT</name>
<dbReference type="GO" id="GO:0030976">
    <property type="term" value="F:thiamine pyrophosphate binding"/>
    <property type="evidence" value="ECO:0007669"/>
    <property type="project" value="InterPro"/>
</dbReference>
<dbReference type="Pfam" id="PF02776">
    <property type="entry name" value="TPP_enzyme_N"/>
    <property type="match status" value="1"/>
</dbReference>
<organism evidence="2 3">
    <name type="scientific">Luteolibacter ambystomatis</name>
    <dbReference type="NCBI Taxonomy" id="2824561"/>
    <lineage>
        <taxon>Bacteria</taxon>
        <taxon>Pseudomonadati</taxon>
        <taxon>Verrucomicrobiota</taxon>
        <taxon>Verrucomicrobiia</taxon>
        <taxon>Verrucomicrobiales</taxon>
        <taxon>Verrucomicrobiaceae</taxon>
        <taxon>Luteolibacter</taxon>
    </lineage>
</organism>
<dbReference type="EMBL" id="CP073100">
    <property type="protein sequence ID" value="QUE52111.1"/>
    <property type="molecule type" value="Genomic_DNA"/>
</dbReference>
<sequence>MRAALAAGVREFVVCAGARNAALLEVLARAESQGRVKVWRHFEERSAGFFALGRTLDIDAPCAVVTTSGTAAAELLPAMIEAHYQSRPLVAVTADRPARFRGTGAPQAIEQPGIFGPHAVSSYEEWTGLGPLHLNVELEEEFKPGEVKFPEPAEFVAKEKSPLVGELARWLREDAYRGLVVMIGGLEPSDHEEVFHFCSDLGVPVVVEGTSGLREALQALALPNADRTLKARPPGKVLRLGDVPSGRFWRDLEDLPKTEVWSVCRGGFTGLARESKVVRGGVARVLRAIGQVDEIGDALDYLVDRSRQKARIDELLEAHPDSEPAMVRTLSLYASYGSSVYLGNSLPVREWNLFAQWDRPVSDVRANRGANGIDGQASTWLGWTAGRTGAWAMLGDLTALYDLAAPFVLEQLETKGRVLAVINNHGGRIFERLPRLADMSPRAAECFTNPQAADLSGWAKLWGMRHVRITTADDFDDLEQGDETVLLEVLPDAGQTRAFWAAWDRM</sequence>
<protein>
    <recommendedName>
        <fullName evidence="1">Thiamine pyrophosphate enzyme N-terminal TPP-binding domain-containing protein</fullName>
    </recommendedName>
</protein>
<dbReference type="PANTHER" id="PTHR42916:SF1">
    <property type="entry name" value="PROTEIN PHYLLO, CHLOROPLASTIC"/>
    <property type="match status" value="1"/>
</dbReference>
<gene>
    <name evidence="2" type="ORF">KBB96_04280</name>
</gene>
<proteinExistence type="predicted"/>
<dbReference type="KEGG" id="lamb:KBB96_04280"/>
<dbReference type="Gene3D" id="3.40.50.1220">
    <property type="entry name" value="TPP-binding domain"/>
    <property type="match status" value="1"/>
</dbReference>
<feature type="domain" description="Thiamine pyrophosphate enzyme N-terminal TPP-binding" evidence="1">
    <location>
        <begin position="6"/>
        <end position="111"/>
    </location>
</feature>
<dbReference type="Gene3D" id="3.40.50.970">
    <property type="match status" value="2"/>
</dbReference>
<dbReference type="InterPro" id="IPR012001">
    <property type="entry name" value="Thiamin_PyroP_enz_TPP-bd_dom"/>
</dbReference>
<reference evidence="2" key="1">
    <citation type="submission" date="2021-04" db="EMBL/GenBank/DDBJ databases">
        <title>Luteolibacter sp. 32A isolated from the skin of an Anderson's salamander (Ambystoma andersonii).</title>
        <authorList>
            <person name="Spergser J."/>
            <person name="Busse H.-J."/>
        </authorList>
    </citation>
    <scope>NUCLEOTIDE SEQUENCE</scope>
    <source>
        <strain evidence="2">32A</strain>
    </source>
</reference>
<keyword evidence="3" id="KW-1185">Reference proteome</keyword>